<sequence length="166" mass="18608">MELVTPGQAFEQSYRDYIVELGDEERYPFPLDFEHQDFPTLLARLDNFAKGINLPAGYVPSSTLWLVDRGEILGVTNIRHTLNDAIAHCGGHIGLSIRPSKRGLGLSKVLMAKSIAFLQQRQVNEVHIHCYKDNQASGRTIIACGGRLDSEIEVGDKCVQRYLIRL</sequence>
<proteinExistence type="predicted"/>
<accession>A0ABU9MUB7</accession>
<keyword evidence="2" id="KW-0808">Transferase</keyword>
<dbReference type="PANTHER" id="PTHR39173">
    <property type="entry name" value="ACETYLTRANSFERASE"/>
    <property type="match status" value="1"/>
</dbReference>
<protein>
    <submittedName>
        <fullName evidence="2">GNAT family N-acetyltransferase</fullName>
        <ecNumber evidence="2">2.3.1.-</ecNumber>
    </submittedName>
</protein>
<dbReference type="InterPro" id="IPR016181">
    <property type="entry name" value="Acyl_CoA_acyltransferase"/>
</dbReference>
<dbReference type="SUPFAM" id="SSF55729">
    <property type="entry name" value="Acyl-CoA N-acyltransferases (Nat)"/>
    <property type="match status" value="1"/>
</dbReference>
<name>A0ABU9MUB7_9GAMM</name>
<comment type="caution">
    <text evidence="2">The sequence shown here is derived from an EMBL/GenBank/DDBJ whole genome shotgun (WGS) entry which is preliminary data.</text>
</comment>
<dbReference type="Pfam" id="PF00583">
    <property type="entry name" value="Acetyltransf_1"/>
    <property type="match status" value="1"/>
</dbReference>
<evidence type="ECO:0000313" key="3">
    <source>
        <dbReference type="Proteomes" id="UP001447008"/>
    </source>
</evidence>
<dbReference type="EMBL" id="JBCGCU010000004">
    <property type="protein sequence ID" value="MEM0514877.1"/>
    <property type="molecule type" value="Genomic_DNA"/>
</dbReference>
<dbReference type="PROSITE" id="PS51186">
    <property type="entry name" value="GNAT"/>
    <property type="match status" value="1"/>
</dbReference>
<keyword evidence="2" id="KW-0012">Acyltransferase</keyword>
<dbReference type="Gene3D" id="3.40.630.30">
    <property type="match status" value="1"/>
</dbReference>
<gene>
    <name evidence="2" type="ORF">WCN91_05460</name>
</gene>
<dbReference type="RefSeq" id="WP_342677047.1">
    <property type="nucleotide sequence ID" value="NZ_JBCGCU010000004.1"/>
</dbReference>
<evidence type="ECO:0000259" key="1">
    <source>
        <dbReference type="PROSITE" id="PS51186"/>
    </source>
</evidence>
<dbReference type="Proteomes" id="UP001447008">
    <property type="component" value="Unassembled WGS sequence"/>
</dbReference>
<feature type="domain" description="N-acetyltransferase" evidence="1">
    <location>
        <begin position="17"/>
        <end position="166"/>
    </location>
</feature>
<reference evidence="2 3" key="1">
    <citation type="submission" date="2024-03" db="EMBL/GenBank/DDBJ databases">
        <title>Pseudoalteromonas qingdaonensis sp. nov., isolated from the intestines of marine benthic organisms.</title>
        <authorList>
            <person name="Lin X."/>
            <person name="Fang S."/>
            <person name="Hu X."/>
        </authorList>
    </citation>
    <scope>NUCLEOTIDE SEQUENCE [LARGE SCALE GENOMIC DNA]</scope>
    <source>
        <strain evidence="2 3">YIC-827</strain>
    </source>
</reference>
<evidence type="ECO:0000313" key="2">
    <source>
        <dbReference type="EMBL" id="MEM0514877.1"/>
    </source>
</evidence>
<dbReference type="PANTHER" id="PTHR39173:SF1">
    <property type="entry name" value="ACETYLTRANSFERASE"/>
    <property type="match status" value="1"/>
</dbReference>
<dbReference type="CDD" id="cd04301">
    <property type="entry name" value="NAT_SF"/>
    <property type="match status" value="1"/>
</dbReference>
<keyword evidence="3" id="KW-1185">Reference proteome</keyword>
<dbReference type="InterPro" id="IPR000182">
    <property type="entry name" value="GNAT_dom"/>
</dbReference>
<organism evidence="2 3">
    <name type="scientific">Pseudoalteromonas qingdaonensis</name>
    <dbReference type="NCBI Taxonomy" id="3131913"/>
    <lineage>
        <taxon>Bacteria</taxon>
        <taxon>Pseudomonadati</taxon>
        <taxon>Pseudomonadota</taxon>
        <taxon>Gammaproteobacteria</taxon>
        <taxon>Alteromonadales</taxon>
        <taxon>Pseudoalteromonadaceae</taxon>
        <taxon>Pseudoalteromonas</taxon>
    </lineage>
</organism>
<dbReference type="GO" id="GO:0016746">
    <property type="term" value="F:acyltransferase activity"/>
    <property type="evidence" value="ECO:0007669"/>
    <property type="project" value="UniProtKB-KW"/>
</dbReference>
<dbReference type="EC" id="2.3.1.-" evidence="2"/>